<protein>
    <submittedName>
        <fullName evidence="2">Uncharacterized protein</fullName>
    </submittedName>
</protein>
<reference evidence="2 3" key="1">
    <citation type="submission" date="2018-06" db="EMBL/GenBank/DDBJ databases">
        <title>Comparative genomics reveals the genomic features of Rhizophagus irregularis, R. cerebriforme, R. diaphanum and Gigaspora rosea, and their symbiotic lifestyle signature.</title>
        <authorList>
            <person name="Morin E."/>
            <person name="San Clemente H."/>
            <person name="Chen E.C.H."/>
            <person name="De La Providencia I."/>
            <person name="Hainaut M."/>
            <person name="Kuo A."/>
            <person name="Kohler A."/>
            <person name="Murat C."/>
            <person name="Tang N."/>
            <person name="Roy S."/>
            <person name="Loubradou J."/>
            <person name="Henrissat B."/>
            <person name="Grigoriev I.V."/>
            <person name="Corradi N."/>
            <person name="Roux C."/>
            <person name="Martin F.M."/>
        </authorList>
    </citation>
    <scope>NUCLEOTIDE SEQUENCE [LARGE SCALE GENOMIC DNA]</scope>
    <source>
        <strain evidence="2 3">DAOM 194757</strain>
    </source>
</reference>
<keyword evidence="3" id="KW-1185">Reference proteome</keyword>
<evidence type="ECO:0000313" key="3">
    <source>
        <dbReference type="Proteomes" id="UP000266673"/>
    </source>
</evidence>
<name>A0A397UT12_9GLOM</name>
<proteinExistence type="predicted"/>
<evidence type="ECO:0000313" key="2">
    <source>
        <dbReference type="EMBL" id="RIB13354.1"/>
    </source>
</evidence>
<dbReference type="Proteomes" id="UP000266673">
    <property type="component" value="Unassembled WGS sequence"/>
</dbReference>
<feature type="compositionally biased region" description="Low complexity" evidence="1">
    <location>
        <begin position="1"/>
        <end position="18"/>
    </location>
</feature>
<organism evidence="2 3">
    <name type="scientific">Gigaspora rosea</name>
    <dbReference type="NCBI Taxonomy" id="44941"/>
    <lineage>
        <taxon>Eukaryota</taxon>
        <taxon>Fungi</taxon>
        <taxon>Fungi incertae sedis</taxon>
        <taxon>Mucoromycota</taxon>
        <taxon>Glomeromycotina</taxon>
        <taxon>Glomeromycetes</taxon>
        <taxon>Diversisporales</taxon>
        <taxon>Gigasporaceae</taxon>
        <taxon>Gigaspora</taxon>
    </lineage>
</organism>
<gene>
    <name evidence="2" type="ORF">C2G38_2248903</name>
</gene>
<dbReference type="AlphaFoldDB" id="A0A397UT12"/>
<dbReference type="OrthoDB" id="2449530at2759"/>
<accession>A0A397UT12</accession>
<feature type="compositionally biased region" description="Polar residues" evidence="1">
    <location>
        <begin position="27"/>
        <end position="43"/>
    </location>
</feature>
<feature type="compositionally biased region" description="Basic and acidic residues" evidence="1">
    <location>
        <begin position="65"/>
        <end position="88"/>
    </location>
</feature>
<feature type="compositionally biased region" description="Low complexity" evidence="1">
    <location>
        <begin position="107"/>
        <end position="122"/>
    </location>
</feature>
<sequence>MDNNASNNSSNNNLPPNNIVRSHEPSHNTYDSDSDSSIRTTQEIFIRMRGRTQSKQAAQPSSSHNESHTRHASHSIERHNESHNESRTRRTSCSIERFSPERRRSRSSSCGQRSSNQNQQRESYVHKLGDDIREIKDELKHLRGDPEKDLSAKVLDDVYTNVIKRLFPNHVYPRQRELKETMKEYINENFTEFVRNIGEVEFTNRFHNTWCAQLLLKMKNYRGAASQNVRSSIWKVFGCEKLPLLKNNATATEIVKWKESEQVAQCFRTLFEYNDNGVLWITIIARSAFSIAAVPILTNHHCAFTLAVCDFILNPRSRTIVCTEKRMKCRMEQYLTDFENNGPYYESAESIMNNELSVQSHNTKQSREVLPEMGLSRNNSDMFSQEENDDLFGVNE</sequence>
<evidence type="ECO:0000256" key="1">
    <source>
        <dbReference type="SAM" id="MobiDB-lite"/>
    </source>
</evidence>
<feature type="compositionally biased region" description="Polar residues" evidence="1">
    <location>
        <begin position="51"/>
        <end position="64"/>
    </location>
</feature>
<feature type="region of interest" description="Disordered" evidence="1">
    <location>
        <begin position="375"/>
        <end position="396"/>
    </location>
</feature>
<feature type="region of interest" description="Disordered" evidence="1">
    <location>
        <begin position="1"/>
        <end position="125"/>
    </location>
</feature>
<dbReference type="EMBL" id="QKWP01000931">
    <property type="protein sequence ID" value="RIB13354.1"/>
    <property type="molecule type" value="Genomic_DNA"/>
</dbReference>
<comment type="caution">
    <text evidence="2">The sequence shown here is derived from an EMBL/GenBank/DDBJ whole genome shotgun (WGS) entry which is preliminary data.</text>
</comment>